<dbReference type="InterPro" id="IPR011006">
    <property type="entry name" value="CheY-like_superfamily"/>
</dbReference>
<dbReference type="SUPFAM" id="SSF46894">
    <property type="entry name" value="C-terminal effector domain of the bipartite response regulators"/>
    <property type="match status" value="1"/>
</dbReference>
<keyword evidence="5" id="KW-0804">Transcription</keyword>
<dbReference type="InterPro" id="IPR011990">
    <property type="entry name" value="TPR-like_helical_dom_sf"/>
</dbReference>
<keyword evidence="4" id="KW-0238">DNA-binding</keyword>
<dbReference type="Pfam" id="PF00486">
    <property type="entry name" value="Trans_reg_C"/>
    <property type="match status" value="1"/>
</dbReference>
<dbReference type="PROSITE" id="PS50110">
    <property type="entry name" value="RESPONSE_REGULATORY"/>
    <property type="match status" value="1"/>
</dbReference>
<dbReference type="InterPro" id="IPR005158">
    <property type="entry name" value="BTAD"/>
</dbReference>
<dbReference type="GO" id="GO:0006355">
    <property type="term" value="P:regulation of DNA-templated transcription"/>
    <property type="evidence" value="ECO:0007669"/>
    <property type="project" value="InterPro"/>
</dbReference>
<comment type="caution">
    <text evidence="8">The sequence shown here is derived from an EMBL/GenBank/DDBJ whole genome shotgun (WGS) entry which is preliminary data.</text>
</comment>
<dbReference type="EMBL" id="PNXQ01000005">
    <property type="protein sequence ID" value="TKH45976.1"/>
    <property type="molecule type" value="Genomic_DNA"/>
</dbReference>
<dbReference type="Pfam" id="PF00072">
    <property type="entry name" value="Response_reg"/>
    <property type="match status" value="1"/>
</dbReference>
<dbReference type="GO" id="GO:0000160">
    <property type="term" value="P:phosphorelay signal transduction system"/>
    <property type="evidence" value="ECO:0007669"/>
    <property type="project" value="UniProtKB-KW"/>
</dbReference>
<evidence type="ECO:0000256" key="2">
    <source>
        <dbReference type="ARBA" id="ARBA00023012"/>
    </source>
</evidence>
<evidence type="ECO:0000256" key="1">
    <source>
        <dbReference type="ARBA" id="ARBA00005820"/>
    </source>
</evidence>
<feature type="modified residue" description="4-aspartylphosphate" evidence="6">
    <location>
        <position position="54"/>
    </location>
</feature>
<evidence type="ECO:0000256" key="5">
    <source>
        <dbReference type="ARBA" id="ARBA00023163"/>
    </source>
</evidence>
<dbReference type="Pfam" id="PF03704">
    <property type="entry name" value="BTAD"/>
    <property type="match status" value="1"/>
</dbReference>
<dbReference type="InterPro" id="IPR036388">
    <property type="entry name" value="WH-like_DNA-bd_sf"/>
</dbReference>
<keyword evidence="6" id="KW-0597">Phosphoprotein</keyword>
<comment type="similarity">
    <text evidence="1">Belongs to the AfsR/DnrI/RedD regulatory family.</text>
</comment>
<dbReference type="GO" id="GO:0016301">
    <property type="term" value="F:kinase activity"/>
    <property type="evidence" value="ECO:0007669"/>
    <property type="project" value="UniProtKB-KW"/>
</dbReference>
<evidence type="ECO:0000256" key="3">
    <source>
        <dbReference type="ARBA" id="ARBA00023015"/>
    </source>
</evidence>
<dbReference type="InterPro" id="IPR051677">
    <property type="entry name" value="AfsR-DnrI-RedD_regulator"/>
</dbReference>
<feature type="domain" description="Response regulatory" evidence="7">
    <location>
        <begin position="2"/>
        <end position="117"/>
    </location>
</feature>
<reference evidence="8 9" key="1">
    <citation type="submission" date="2018-01" db="EMBL/GenBank/DDBJ databases">
        <title>Bacillales members from the olive rhizosphere are effective biological control agents against Verticillium dahliae.</title>
        <authorList>
            <person name="Gomez-Lama C."/>
            <person name="Legarda G."/>
            <person name="Ruano-Rosa D."/>
            <person name="Pizarro-Tobias P."/>
            <person name="Valverde-Corredor A."/>
            <person name="Niqui J.L."/>
            <person name="Trivino J.C."/>
            <person name="Roca A."/>
            <person name="Mercado-Blanco J."/>
        </authorList>
    </citation>
    <scope>NUCLEOTIDE SEQUENCE [LARGE SCALE GENOMIC DNA]</scope>
    <source>
        <strain evidence="8 9">PIC167</strain>
    </source>
</reference>
<name>A0A4U2Q510_9BACL</name>
<dbReference type="InterPro" id="IPR001867">
    <property type="entry name" value="OmpR/PhoB-type_DNA-bd"/>
</dbReference>
<dbReference type="AlphaFoldDB" id="A0A4U2Q510"/>
<dbReference type="Gene3D" id="3.40.50.2300">
    <property type="match status" value="1"/>
</dbReference>
<gene>
    <name evidence="8" type="ORF">C1I60_05950</name>
</gene>
<keyword evidence="8" id="KW-0808">Transferase</keyword>
<dbReference type="InterPro" id="IPR016032">
    <property type="entry name" value="Sig_transdc_resp-reg_C-effctor"/>
</dbReference>
<evidence type="ECO:0000256" key="6">
    <source>
        <dbReference type="PROSITE-ProRule" id="PRU00169"/>
    </source>
</evidence>
<protein>
    <submittedName>
        <fullName evidence="8">Histidine kinase</fullName>
    </submittedName>
</protein>
<dbReference type="PANTHER" id="PTHR35807">
    <property type="entry name" value="TRANSCRIPTIONAL REGULATOR REDD-RELATED"/>
    <property type="match status" value="1"/>
</dbReference>
<sequence>MKVLLVDDEPLALVGLQKILESEISDIEIVAAFSNPKEVITGVLEHRPDVVFLDIHMPEIDGLKLGMQIQAVVPGIEIVFVTGYNQYAVRAFELYALDYIMKPVKRERLRNTVIRIKEKLDMKVLTKRPDTDSPLICCFNRIQFKPNGMEFQSVKWRTSKAQELFAYLLHHRDRMVNRSVLLELLWPDVEEAKAAQNLYTAIYYIRQTLKKYSMETVSIHAGDLEAGYQLEIGEARVNINIWEYEMKQLGVMGERTVDAYERVLGMYTGDYLGDYGYLWAEHERERLRLLWLYQMNKLSEFYQQQGSLDKAIQVNLRIQRICPDEEECYFSLMKLYHAAGNPVDVEEQYLILKERIERELELPISADITRWYEQWKSQDTASSFVV</sequence>
<evidence type="ECO:0000256" key="4">
    <source>
        <dbReference type="ARBA" id="ARBA00023125"/>
    </source>
</evidence>
<evidence type="ECO:0000313" key="8">
    <source>
        <dbReference type="EMBL" id="TKH45976.1"/>
    </source>
</evidence>
<evidence type="ECO:0000259" key="7">
    <source>
        <dbReference type="PROSITE" id="PS50110"/>
    </source>
</evidence>
<accession>A0A4U2Q510</accession>
<dbReference type="Proteomes" id="UP000308114">
    <property type="component" value="Unassembled WGS sequence"/>
</dbReference>
<dbReference type="PANTHER" id="PTHR35807:SF2">
    <property type="entry name" value="TRANSCRIPTIONAL ACTIVATOR DOMAIN"/>
    <property type="match status" value="1"/>
</dbReference>
<dbReference type="InterPro" id="IPR001789">
    <property type="entry name" value="Sig_transdc_resp-reg_receiver"/>
</dbReference>
<proteinExistence type="inferred from homology"/>
<evidence type="ECO:0000313" key="9">
    <source>
        <dbReference type="Proteomes" id="UP000308114"/>
    </source>
</evidence>
<dbReference type="SUPFAM" id="SSF52172">
    <property type="entry name" value="CheY-like"/>
    <property type="match status" value="1"/>
</dbReference>
<dbReference type="GO" id="GO:0003677">
    <property type="term" value="F:DNA binding"/>
    <property type="evidence" value="ECO:0007669"/>
    <property type="project" value="UniProtKB-KW"/>
</dbReference>
<organism evidence="8 9">
    <name type="scientific">Paenibacillus terrae</name>
    <dbReference type="NCBI Taxonomy" id="159743"/>
    <lineage>
        <taxon>Bacteria</taxon>
        <taxon>Bacillati</taxon>
        <taxon>Bacillota</taxon>
        <taxon>Bacilli</taxon>
        <taxon>Bacillales</taxon>
        <taxon>Paenibacillaceae</taxon>
        <taxon>Paenibacillus</taxon>
    </lineage>
</organism>
<keyword evidence="2" id="KW-0902">Two-component regulatory system</keyword>
<dbReference type="Gene3D" id="1.10.10.10">
    <property type="entry name" value="Winged helix-like DNA-binding domain superfamily/Winged helix DNA-binding domain"/>
    <property type="match status" value="1"/>
</dbReference>
<dbReference type="Gene3D" id="1.25.40.10">
    <property type="entry name" value="Tetratricopeptide repeat domain"/>
    <property type="match status" value="1"/>
</dbReference>
<keyword evidence="8" id="KW-0418">Kinase</keyword>
<keyword evidence="3" id="KW-0805">Transcription regulation</keyword>
<dbReference type="RefSeq" id="WP_137060898.1">
    <property type="nucleotide sequence ID" value="NZ_PNXQ01000005.1"/>
</dbReference>
<dbReference type="SMART" id="SM01043">
    <property type="entry name" value="BTAD"/>
    <property type="match status" value="1"/>
</dbReference>
<dbReference type="SUPFAM" id="SSF48452">
    <property type="entry name" value="TPR-like"/>
    <property type="match status" value="1"/>
</dbReference>
<dbReference type="SMART" id="SM00448">
    <property type="entry name" value="REC"/>
    <property type="match status" value="1"/>
</dbReference>